<dbReference type="PROSITE" id="PS50977">
    <property type="entry name" value="HTH_TETR_2"/>
    <property type="match status" value="1"/>
</dbReference>
<keyword evidence="2 4" id="KW-0238">DNA-binding</keyword>
<gene>
    <name evidence="6" type="ORF">MMOS7_09070</name>
</gene>
<proteinExistence type="predicted"/>
<protein>
    <submittedName>
        <fullName evidence="6">Putative transcriptional regulator TetR</fullName>
    </submittedName>
</protein>
<dbReference type="KEGG" id="mmao:MMOS7_09070"/>
<reference evidence="6 7" key="1">
    <citation type="submission" date="2009-06" db="EMBL/GenBank/DDBJ databases">
        <title>Molecular Evidence for Microbiologically Influenced Corrosion from genome of Methanogen.</title>
        <authorList>
            <person name="Ito N."/>
            <person name="Tsurumaru H."/>
            <person name="Shimizu A."/>
            <person name="Harada T."/>
            <person name="Hosoyama A."/>
            <person name="Horikawa H."/>
            <person name="Wakai S."/>
            <person name="Sasaki K."/>
            <person name="Nishijima K."/>
            <person name="Ataku H."/>
            <person name="Yamazaki J."/>
            <person name="Mise M."/>
            <person name="Yamazaki S."/>
            <person name="Tanikawa S."/>
            <person name="Harayama S."/>
            <person name="Fujita N."/>
        </authorList>
    </citation>
    <scope>NUCLEOTIDE SEQUENCE [LARGE SCALE GENOMIC DNA]</scope>
    <source>
        <strain evidence="7">OS7 ( NBRC 103642)</strain>
    </source>
</reference>
<dbReference type="SUPFAM" id="SSF46689">
    <property type="entry name" value="Homeodomain-like"/>
    <property type="match status" value="1"/>
</dbReference>
<evidence type="ECO:0000259" key="5">
    <source>
        <dbReference type="PROSITE" id="PS50977"/>
    </source>
</evidence>
<dbReference type="GO" id="GO:0003677">
    <property type="term" value="F:DNA binding"/>
    <property type="evidence" value="ECO:0007669"/>
    <property type="project" value="UniProtKB-UniRule"/>
</dbReference>
<evidence type="ECO:0000256" key="3">
    <source>
        <dbReference type="ARBA" id="ARBA00023163"/>
    </source>
</evidence>
<evidence type="ECO:0000313" key="7">
    <source>
        <dbReference type="Proteomes" id="UP000263689"/>
    </source>
</evidence>
<dbReference type="PRINTS" id="PR00455">
    <property type="entry name" value="HTHTETR"/>
</dbReference>
<dbReference type="InterPro" id="IPR001647">
    <property type="entry name" value="HTH_TetR"/>
</dbReference>
<name>A0A2Z5PJ02_METMI</name>
<dbReference type="GeneID" id="37875393"/>
<dbReference type="InterPro" id="IPR023772">
    <property type="entry name" value="DNA-bd_HTH_TetR-type_CS"/>
</dbReference>
<dbReference type="InterPro" id="IPR009057">
    <property type="entry name" value="Homeodomain-like_sf"/>
</dbReference>
<dbReference type="Proteomes" id="UP000263689">
    <property type="component" value="Chromosome"/>
</dbReference>
<dbReference type="Pfam" id="PF00440">
    <property type="entry name" value="TetR_N"/>
    <property type="match status" value="1"/>
</dbReference>
<evidence type="ECO:0000313" key="6">
    <source>
        <dbReference type="EMBL" id="BAP62993.1"/>
    </source>
</evidence>
<dbReference type="Gene3D" id="1.10.357.10">
    <property type="entry name" value="Tetracycline Repressor, domain 2"/>
    <property type="match status" value="1"/>
</dbReference>
<keyword evidence="1" id="KW-0805">Transcription regulation</keyword>
<dbReference type="InterPro" id="IPR036271">
    <property type="entry name" value="Tet_transcr_reg_TetR-rel_C_sf"/>
</dbReference>
<keyword evidence="3" id="KW-0804">Transcription</keyword>
<feature type="DNA-binding region" description="H-T-H motif" evidence="4">
    <location>
        <begin position="24"/>
        <end position="43"/>
    </location>
</feature>
<organism evidence="6 7">
    <name type="scientific">Methanococcus maripaludis OS7</name>
    <dbReference type="NCBI Taxonomy" id="637915"/>
    <lineage>
        <taxon>Archaea</taxon>
        <taxon>Methanobacteriati</taxon>
        <taxon>Methanobacteriota</taxon>
        <taxon>Methanomada group</taxon>
        <taxon>Methanococci</taxon>
        <taxon>Methanococcales</taxon>
        <taxon>Methanococcaceae</taxon>
        <taxon>Methanococcus</taxon>
    </lineage>
</organism>
<dbReference type="PANTHER" id="PTHR47506:SF6">
    <property type="entry name" value="HTH-TYPE TRANSCRIPTIONAL REPRESSOR NEMR"/>
    <property type="match status" value="1"/>
</dbReference>
<dbReference type="SUPFAM" id="SSF48498">
    <property type="entry name" value="Tetracyclin repressor-like, C-terminal domain"/>
    <property type="match status" value="1"/>
</dbReference>
<dbReference type="AlphaFoldDB" id="A0A2Z5PJ02"/>
<dbReference type="EMBL" id="AP011528">
    <property type="protein sequence ID" value="BAP62993.1"/>
    <property type="molecule type" value="Genomic_DNA"/>
</dbReference>
<dbReference type="PROSITE" id="PS01081">
    <property type="entry name" value="HTH_TETR_1"/>
    <property type="match status" value="1"/>
</dbReference>
<dbReference type="PANTHER" id="PTHR47506">
    <property type="entry name" value="TRANSCRIPTIONAL REGULATORY PROTEIN"/>
    <property type="match status" value="1"/>
</dbReference>
<feature type="domain" description="HTH tetR-type" evidence="5">
    <location>
        <begin position="1"/>
        <end position="61"/>
    </location>
</feature>
<evidence type="ECO:0000256" key="2">
    <source>
        <dbReference type="ARBA" id="ARBA00023125"/>
    </source>
</evidence>
<dbReference type="RefSeq" id="WP_119720907.1">
    <property type="nucleotide sequence ID" value="NZ_AP011528.1"/>
</dbReference>
<evidence type="ECO:0000256" key="1">
    <source>
        <dbReference type="ARBA" id="ARBA00023015"/>
    </source>
</evidence>
<evidence type="ECO:0000256" key="4">
    <source>
        <dbReference type="PROSITE-ProRule" id="PRU00335"/>
    </source>
</evidence>
<accession>A0A2Z5PJ02</accession>
<sequence length="202" mass="23828">MDTRDQIIENSRDIFFKKGYNETSLLEIAKKCNISKGGLYHYFNKKEDLFLEVIVSMIKENEKIILSCIEKEIGFEEAFFEFIDKMIMIRSRYFNEYIQKDDTPTYSGPLSDAIKRFPEIWEVNNNNNNNNNIYENIINGLVNRIILGQKNGEIKENLDPHSIALHFCSIYEGLPLVSYYTNKKFDETARTLFNSFWDIIKN</sequence>